<dbReference type="AlphaFoldDB" id="A0A418WES2"/>
<dbReference type="Proteomes" id="UP000284605">
    <property type="component" value="Unassembled WGS sequence"/>
</dbReference>
<organism evidence="1 2">
    <name type="scientific">Oleomonas cavernae</name>
    <dbReference type="NCBI Taxonomy" id="2320859"/>
    <lineage>
        <taxon>Bacteria</taxon>
        <taxon>Pseudomonadati</taxon>
        <taxon>Pseudomonadota</taxon>
        <taxon>Alphaproteobacteria</taxon>
        <taxon>Acetobacterales</taxon>
        <taxon>Acetobacteraceae</taxon>
        <taxon>Oleomonas</taxon>
    </lineage>
</organism>
<evidence type="ECO:0000313" key="1">
    <source>
        <dbReference type="EMBL" id="RJF88490.1"/>
    </source>
</evidence>
<accession>A0A418WES2</accession>
<name>A0A418WES2_9PROT</name>
<sequence>MGQIYYRFCDAKRFAADWERQAKGPWWMEAESFFEIQRFARAHAHIRSFAAQHGQSGLSYSTQLHFAVPYEWGDCGCLVMARLVQRIDAWKGWGGTALLSDDPARRDERDGGAKFIPLQKPEIYQLYIPEVWTHFGAAFEVIDKGSAHKFA</sequence>
<dbReference type="EMBL" id="QYUK01000011">
    <property type="protein sequence ID" value="RJF88490.1"/>
    <property type="molecule type" value="Genomic_DNA"/>
</dbReference>
<keyword evidence="2" id="KW-1185">Reference proteome</keyword>
<evidence type="ECO:0000313" key="2">
    <source>
        <dbReference type="Proteomes" id="UP000284605"/>
    </source>
</evidence>
<proteinExistence type="predicted"/>
<protein>
    <submittedName>
        <fullName evidence="1">Uncharacterized protein</fullName>
    </submittedName>
</protein>
<dbReference type="OrthoDB" id="8155933at2"/>
<comment type="caution">
    <text evidence="1">The sequence shown here is derived from an EMBL/GenBank/DDBJ whole genome shotgun (WGS) entry which is preliminary data.</text>
</comment>
<gene>
    <name evidence="1" type="ORF">D3874_16965</name>
</gene>
<dbReference type="RefSeq" id="WP_119779125.1">
    <property type="nucleotide sequence ID" value="NZ_QYUK01000011.1"/>
</dbReference>
<reference evidence="1 2" key="1">
    <citation type="submission" date="2018-09" db="EMBL/GenBank/DDBJ databases">
        <authorList>
            <person name="Zhu H."/>
        </authorList>
    </citation>
    <scope>NUCLEOTIDE SEQUENCE [LARGE SCALE GENOMIC DNA]</scope>
    <source>
        <strain evidence="1 2">K1W22B-8</strain>
    </source>
</reference>